<dbReference type="GO" id="GO:0003727">
    <property type="term" value="F:single-stranded RNA binding"/>
    <property type="evidence" value="ECO:0007669"/>
    <property type="project" value="TreeGrafter"/>
</dbReference>
<organism evidence="11 12">
    <name type="scientific">Thermothielavioides terrestris</name>
    <dbReference type="NCBI Taxonomy" id="2587410"/>
    <lineage>
        <taxon>Eukaryota</taxon>
        <taxon>Fungi</taxon>
        <taxon>Dikarya</taxon>
        <taxon>Ascomycota</taxon>
        <taxon>Pezizomycotina</taxon>
        <taxon>Sordariomycetes</taxon>
        <taxon>Sordariomycetidae</taxon>
        <taxon>Sordariales</taxon>
        <taxon>Chaetomiaceae</taxon>
        <taxon>Thermothielavioides</taxon>
    </lineage>
</organism>
<dbReference type="InterPro" id="IPR044876">
    <property type="entry name" value="HRDC_dom_sf"/>
</dbReference>
<feature type="domain" description="HRDC" evidence="10">
    <location>
        <begin position="453"/>
        <end position="533"/>
    </location>
</feature>
<protein>
    <submittedName>
        <fullName evidence="11">2f32c876-b104-45ec-b139-b4f316ea8adc</fullName>
    </submittedName>
</protein>
<feature type="compositionally biased region" description="Basic and acidic residues" evidence="9">
    <location>
        <begin position="720"/>
        <end position="741"/>
    </location>
</feature>
<dbReference type="FunFam" id="3.30.420.10:FF:000059">
    <property type="entry name" value="Exosome complex exonuclease Rrp6"/>
    <property type="match status" value="1"/>
</dbReference>
<feature type="compositionally biased region" description="Acidic residues" evidence="9">
    <location>
        <begin position="661"/>
        <end position="676"/>
    </location>
</feature>
<comment type="subcellular location">
    <subcellularLocation>
        <location evidence="1">Nucleus</location>
    </subcellularLocation>
</comment>
<feature type="region of interest" description="Disordered" evidence="9">
    <location>
        <begin position="576"/>
        <end position="741"/>
    </location>
</feature>
<dbReference type="InterPro" id="IPR002121">
    <property type="entry name" value="HRDC_dom"/>
</dbReference>
<dbReference type="FunFam" id="1.10.150.80:FF:000001">
    <property type="entry name" value="Putative exosome component 10"/>
    <property type="match status" value="1"/>
</dbReference>
<dbReference type="GO" id="GO:0071044">
    <property type="term" value="P:histone mRNA catabolic process"/>
    <property type="evidence" value="ECO:0007669"/>
    <property type="project" value="TreeGrafter"/>
</dbReference>
<dbReference type="GO" id="GO:0005730">
    <property type="term" value="C:nucleolus"/>
    <property type="evidence" value="ECO:0007669"/>
    <property type="project" value="TreeGrafter"/>
</dbReference>
<dbReference type="EMBL" id="OUUZ01000013">
    <property type="protein sequence ID" value="SPQ24773.1"/>
    <property type="molecule type" value="Genomic_DNA"/>
</dbReference>
<dbReference type="GO" id="GO:0071035">
    <property type="term" value="P:nuclear polyadenylation-dependent rRNA catabolic process"/>
    <property type="evidence" value="ECO:0007669"/>
    <property type="project" value="TreeGrafter"/>
</dbReference>
<name>A0A3S4D7F1_9PEZI</name>
<reference evidence="11 12" key="1">
    <citation type="submission" date="2018-04" db="EMBL/GenBank/DDBJ databases">
        <authorList>
            <person name="Huttner S."/>
            <person name="Dainat J."/>
        </authorList>
    </citation>
    <scope>NUCLEOTIDE SEQUENCE [LARGE SCALE GENOMIC DNA]</scope>
</reference>
<dbReference type="SMART" id="SM00341">
    <property type="entry name" value="HRDC"/>
    <property type="match status" value="1"/>
</dbReference>
<proteinExistence type="inferred from homology"/>
<feature type="region of interest" description="Disordered" evidence="9">
    <location>
        <begin position="543"/>
        <end position="563"/>
    </location>
</feature>
<dbReference type="PROSITE" id="PS50967">
    <property type="entry name" value="HRDC"/>
    <property type="match status" value="1"/>
</dbReference>
<dbReference type="CDD" id="cd06147">
    <property type="entry name" value="Rrp6p_like_exo"/>
    <property type="match status" value="1"/>
</dbReference>
<dbReference type="GO" id="GO:0000175">
    <property type="term" value="F:3'-5'-RNA exonuclease activity"/>
    <property type="evidence" value="ECO:0007669"/>
    <property type="project" value="InterPro"/>
</dbReference>
<dbReference type="GO" id="GO:0071038">
    <property type="term" value="P:TRAMP-dependent tRNA surveillance pathway"/>
    <property type="evidence" value="ECO:0007669"/>
    <property type="project" value="TreeGrafter"/>
</dbReference>
<dbReference type="GO" id="GO:0000176">
    <property type="term" value="C:nuclear exosome (RNase complex)"/>
    <property type="evidence" value="ECO:0007669"/>
    <property type="project" value="InterPro"/>
</dbReference>
<evidence type="ECO:0000256" key="7">
    <source>
        <dbReference type="ARBA" id="ARBA00023242"/>
    </source>
</evidence>
<dbReference type="PANTHER" id="PTHR12124">
    <property type="entry name" value="POLYMYOSITIS/SCLERODERMA AUTOANTIGEN-RELATED"/>
    <property type="match status" value="1"/>
</dbReference>
<feature type="compositionally biased region" description="Basic residues" evidence="9">
    <location>
        <begin position="709"/>
        <end position="719"/>
    </location>
</feature>
<dbReference type="GO" id="GO:0071037">
    <property type="term" value="P:nuclear polyadenylation-dependent snRNA catabolic process"/>
    <property type="evidence" value="ECO:0007669"/>
    <property type="project" value="TreeGrafter"/>
</dbReference>
<feature type="compositionally biased region" description="Acidic residues" evidence="9">
    <location>
        <begin position="792"/>
        <end position="809"/>
    </location>
</feature>
<dbReference type="GO" id="GO:0000166">
    <property type="term" value="F:nucleotide binding"/>
    <property type="evidence" value="ECO:0007669"/>
    <property type="project" value="InterPro"/>
</dbReference>
<dbReference type="Pfam" id="PF00570">
    <property type="entry name" value="HRDC"/>
    <property type="match status" value="1"/>
</dbReference>
<evidence type="ECO:0000313" key="12">
    <source>
        <dbReference type="Proteomes" id="UP000289323"/>
    </source>
</evidence>
<keyword evidence="3" id="KW-0540">Nuclease</keyword>
<dbReference type="Gene3D" id="1.10.150.80">
    <property type="entry name" value="HRDC domain"/>
    <property type="match status" value="1"/>
</dbReference>
<keyword evidence="4" id="KW-0378">Hydrolase</keyword>
<keyword evidence="5" id="KW-0271">Exosome</keyword>
<accession>A0A3S4D7F1</accession>
<dbReference type="GO" id="GO:0071051">
    <property type="term" value="P:poly(A)-dependent snoRNA 3'-end processing"/>
    <property type="evidence" value="ECO:0007669"/>
    <property type="project" value="TreeGrafter"/>
</dbReference>
<evidence type="ECO:0000256" key="5">
    <source>
        <dbReference type="ARBA" id="ARBA00022835"/>
    </source>
</evidence>
<dbReference type="AlphaFoldDB" id="A0A3S4D7F1"/>
<feature type="compositionally biased region" description="Polar residues" evidence="9">
    <location>
        <begin position="543"/>
        <end position="553"/>
    </location>
</feature>
<evidence type="ECO:0000256" key="1">
    <source>
        <dbReference type="ARBA" id="ARBA00004123"/>
    </source>
</evidence>
<dbReference type="PANTHER" id="PTHR12124:SF47">
    <property type="entry name" value="EXOSOME COMPONENT 10"/>
    <property type="match status" value="1"/>
</dbReference>
<dbReference type="SUPFAM" id="SSF53098">
    <property type="entry name" value="Ribonuclease H-like"/>
    <property type="match status" value="1"/>
</dbReference>
<evidence type="ECO:0000259" key="10">
    <source>
        <dbReference type="PROSITE" id="PS50967"/>
    </source>
</evidence>
<evidence type="ECO:0000256" key="2">
    <source>
        <dbReference type="ARBA" id="ARBA00022552"/>
    </source>
</evidence>
<dbReference type="InterPro" id="IPR012588">
    <property type="entry name" value="Exosome-assoc_fac_Rrp6_N"/>
</dbReference>
<dbReference type="Proteomes" id="UP000289323">
    <property type="component" value="Unassembled WGS sequence"/>
</dbReference>
<dbReference type="GO" id="GO:0071039">
    <property type="term" value="P:nuclear polyadenylation-dependent CUT catabolic process"/>
    <property type="evidence" value="ECO:0007669"/>
    <property type="project" value="TreeGrafter"/>
</dbReference>
<sequence>MDSSSQELKPLRDAVQSALVTVTRSVNALASEDLEFQRTVHPSVATRLGQNTDRLLQLASGVLKSAAHFTAQREPRLEDVDDVEIQWKSVVDVIDSLLEKSDTCLDEYTGLIKRKDAPTVDSGREVKRPRTTNDRLDWSLKRANILKPQNAFEKKTDNFESGPWKPLLTNKPHAQVPLESSLELFTDEEGHPQYKHPYEHEITTMRYPTEVSQPCEPKKYLPIEKSKAIWVDTYDGVLEMLEELKQATEIAIDLEHHDYRTYAGLLSLMQISTREKDWIVDTLVPWRHKLEVLNEVFADPRIVKVLHGAFMDIIWLQRDLGLYVVGLFDTYYACDALGYAGRSLAFLLKKFADFDADKKYQLADWRIRPLPDEMFYYARSDTHYLLYIYDMLRNELAELSAQSPPGEKPIDRVIQKSKEVSLQRYVHPLCDRETGAGSRGWYNTLIKSPTLYNGEQFAVYKAVHKWRDDVARREDESPYYIMTQQVLADIARILPTDPKALWSLLDSNARALKPRLTELFGVIERARAAGANGPTMMEFFKQSTASALQTSSGNGPGKGTEETDVKPLNIQELKSDHSQLWGSVPLSSARDGSTKGPAEDEQEEIPVYSFDFGSIKEEERPNTAEPAPPSKPEEDVELLTAQEDEGFTLKGGRKRKARDDADLELPSEVEAGSDAEVDQRSPATDEPEAPTPDADSSGDNARAIERALKQAKKQAKKARRAEFKQAEREAKRLVEQGDAEGARKLMLEAREARKAANRAAKLELQRLQLQLQQQQDQSTPSAVSPPSGAELTPEEQEQEQEQEDEDEQQPFDYSKAASVLHAASSSKEDDGEDNGNGNDNGKGKRAGGKAAFDPYSKMSEDAPQGARKVNYQRAGRTATFRK</sequence>
<dbReference type="GO" id="GO:0071040">
    <property type="term" value="P:nuclear polyadenylation-dependent antisense transcript catabolic process"/>
    <property type="evidence" value="ECO:0007669"/>
    <property type="project" value="TreeGrafter"/>
</dbReference>
<dbReference type="InterPro" id="IPR002562">
    <property type="entry name" value="3'-5'_exonuclease_dom"/>
</dbReference>
<evidence type="ECO:0000256" key="8">
    <source>
        <dbReference type="ARBA" id="ARBA00043957"/>
    </source>
</evidence>
<dbReference type="Gene3D" id="3.30.420.10">
    <property type="entry name" value="Ribonuclease H-like superfamily/Ribonuclease H"/>
    <property type="match status" value="1"/>
</dbReference>
<evidence type="ECO:0000256" key="3">
    <source>
        <dbReference type="ARBA" id="ARBA00022722"/>
    </source>
</evidence>
<dbReference type="InterPro" id="IPR010997">
    <property type="entry name" value="HRDC-like_sf"/>
</dbReference>
<dbReference type="SMART" id="SM00474">
    <property type="entry name" value="35EXOc"/>
    <property type="match status" value="1"/>
</dbReference>
<dbReference type="SUPFAM" id="SSF47819">
    <property type="entry name" value="HRDC-like"/>
    <property type="match status" value="1"/>
</dbReference>
<dbReference type="GO" id="GO:0071036">
    <property type="term" value="P:nuclear polyadenylation-dependent snoRNA catabolic process"/>
    <property type="evidence" value="ECO:0007669"/>
    <property type="project" value="TreeGrafter"/>
</dbReference>
<feature type="region of interest" description="Disordered" evidence="9">
    <location>
        <begin position="769"/>
        <end position="882"/>
    </location>
</feature>
<feature type="compositionally biased region" description="Acidic residues" evidence="9">
    <location>
        <begin position="634"/>
        <end position="646"/>
    </location>
</feature>
<keyword evidence="7" id="KW-0539">Nucleus</keyword>
<evidence type="ECO:0000313" key="11">
    <source>
        <dbReference type="EMBL" id="SPQ24773.1"/>
    </source>
</evidence>
<dbReference type="InterPro" id="IPR012337">
    <property type="entry name" value="RNaseH-like_sf"/>
</dbReference>
<keyword evidence="6" id="KW-0269">Exonuclease</keyword>
<gene>
    <name evidence="11" type="ORF">TT172_LOCUS7192</name>
</gene>
<evidence type="ECO:0000256" key="4">
    <source>
        <dbReference type="ARBA" id="ARBA00022801"/>
    </source>
</evidence>
<evidence type="ECO:0000256" key="9">
    <source>
        <dbReference type="SAM" id="MobiDB-lite"/>
    </source>
</evidence>
<dbReference type="InterPro" id="IPR049559">
    <property type="entry name" value="Rrp6p-like_exo"/>
</dbReference>
<dbReference type="Pfam" id="PF08066">
    <property type="entry name" value="PMC2NT"/>
    <property type="match status" value="1"/>
</dbReference>
<dbReference type="Pfam" id="PF01612">
    <property type="entry name" value="DNA_pol_A_exo1"/>
    <property type="match status" value="1"/>
</dbReference>
<keyword evidence="2" id="KW-0698">rRNA processing</keyword>
<comment type="similarity">
    <text evidence="8">Belongs to the exosome component 10/RRP6 family.</text>
</comment>
<dbReference type="InterPro" id="IPR045092">
    <property type="entry name" value="Rrp6-like"/>
</dbReference>
<dbReference type="InterPro" id="IPR036397">
    <property type="entry name" value="RNaseH_sf"/>
</dbReference>
<evidence type="ECO:0000256" key="6">
    <source>
        <dbReference type="ARBA" id="ARBA00022839"/>
    </source>
</evidence>
<dbReference type="GO" id="GO:0000467">
    <property type="term" value="P:exonucleolytic trimming to generate mature 3'-end of 5.8S rRNA from tricistronic rRNA transcript (SSU-rRNA, 5.8S rRNA, LSU-rRNA)"/>
    <property type="evidence" value="ECO:0007669"/>
    <property type="project" value="InterPro"/>
</dbReference>